<reference evidence="2" key="1">
    <citation type="journal article" date="2020" name="Plant J.">
        <title>Transposons played a major role in the diversification between the closely related almond and peach genomes: results from the almond genome sequence.</title>
        <authorList>
            <person name="Alioto T."/>
            <person name="Alexiou K.G."/>
            <person name="Bardil A."/>
            <person name="Barteri F."/>
            <person name="Castanera R."/>
            <person name="Cruz F."/>
            <person name="Dhingra A."/>
            <person name="Duval H."/>
            <person name="Fernandez I Marti A."/>
            <person name="Frias L."/>
            <person name="Galan B."/>
            <person name="Garcia J.L."/>
            <person name="Howad W."/>
            <person name="Gomez-Garrido J."/>
            <person name="Gut M."/>
            <person name="Julca I."/>
            <person name="Morata J."/>
            <person name="Puigdomenech P."/>
            <person name="Ribeca P."/>
            <person name="Rubio Cabetas M.J."/>
            <person name="Vlasova A."/>
            <person name="Wirthensohn M."/>
            <person name="Garcia-Mas J."/>
            <person name="Gabaldon T."/>
            <person name="Casacuberta J.M."/>
            <person name="Arus P."/>
        </authorList>
    </citation>
    <scope>NUCLEOTIDE SEQUENCE [LARGE SCALE GENOMIC DNA]</scope>
    <source>
        <strain evidence="2">cv. Texas</strain>
    </source>
</reference>
<dbReference type="InterPro" id="IPR004242">
    <property type="entry name" value="Transposase_21"/>
</dbReference>
<dbReference type="EMBL" id="CABIKO010000487">
    <property type="protein sequence ID" value="VVA36904.1"/>
    <property type="molecule type" value="Genomic_DNA"/>
</dbReference>
<evidence type="ECO:0000313" key="1">
    <source>
        <dbReference type="EMBL" id="VVA36904.1"/>
    </source>
</evidence>
<evidence type="ECO:0000313" key="2">
    <source>
        <dbReference type="Proteomes" id="UP000327085"/>
    </source>
</evidence>
<accession>A0A5E4GAV6</accession>
<feature type="non-terminal residue" evidence="1">
    <location>
        <position position="55"/>
    </location>
</feature>
<feature type="non-terminal residue" evidence="1">
    <location>
        <position position="1"/>
    </location>
</feature>
<proteinExistence type="predicted"/>
<dbReference type="InParanoid" id="A0A5E4GAV6"/>
<protein>
    <submittedName>
        <fullName evidence="1">PREDICTED: transposon</fullName>
    </submittedName>
</protein>
<dbReference type="Proteomes" id="UP000327085">
    <property type="component" value="Chromosome 6"/>
</dbReference>
<sequence>LWPVIVVPYNLPHWMCMKAQYSMMTLVIPGPKAPSKDIDVYLRPLVDELKELWEQ</sequence>
<gene>
    <name evidence="1" type="ORF">ALMOND_2B030647</name>
</gene>
<dbReference type="AlphaFoldDB" id="A0A5E4GAV6"/>
<dbReference type="Pfam" id="PF02992">
    <property type="entry name" value="Transposase_21"/>
    <property type="match status" value="1"/>
</dbReference>
<name>A0A5E4GAV6_PRUDU</name>
<organism evidence="1 2">
    <name type="scientific">Prunus dulcis</name>
    <name type="common">Almond</name>
    <name type="synonym">Amygdalus dulcis</name>
    <dbReference type="NCBI Taxonomy" id="3755"/>
    <lineage>
        <taxon>Eukaryota</taxon>
        <taxon>Viridiplantae</taxon>
        <taxon>Streptophyta</taxon>
        <taxon>Embryophyta</taxon>
        <taxon>Tracheophyta</taxon>
        <taxon>Spermatophyta</taxon>
        <taxon>Magnoliopsida</taxon>
        <taxon>eudicotyledons</taxon>
        <taxon>Gunneridae</taxon>
        <taxon>Pentapetalae</taxon>
        <taxon>rosids</taxon>
        <taxon>fabids</taxon>
        <taxon>Rosales</taxon>
        <taxon>Rosaceae</taxon>
        <taxon>Amygdaloideae</taxon>
        <taxon>Amygdaleae</taxon>
        <taxon>Prunus</taxon>
    </lineage>
</organism>